<evidence type="ECO:0000313" key="4">
    <source>
        <dbReference type="Proteomes" id="UP001651880"/>
    </source>
</evidence>
<dbReference type="InterPro" id="IPR008927">
    <property type="entry name" value="6-PGluconate_DH-like_C_sf"/>
</dbReference>
<dbReference type="Pfam" id="PF08546">
    <property type="entry name" value="ApbA_C"/>
    <property type="match status" value="1"/>
</dbReference>
<feature type="domain" description="Ketopantoate reductase N-terminal" evidence="1">
    <location>
        <begin position="5"/>
        <end position="151"/>
    </location>
</feature>
<feature type="domain" description="Ketopantoate reductase C-terminal" evidence="2">
    <location>
        <begin position="176"/>
        <end position="314"/>
    </location>
</feature>
<dbReference type="InterPro" id="IPR013328">
    <property type="entry name" value="6PGD_dom2"/>
</dbReference>
<dbReference type="RefSeq" id="WP_255226980.1">
    <property type="nucleotide sequence ID" value="NZ_JAJEKE010000005.1"/>
</dbReference>
<dbReference type="SUPFAM" id="SSF48179">
    <property type="entry name" value="6-phosphogluconate dehydrogenase C-terminal domain-like"/>
    <property type="match status" value="1"/>
</dbReference>
<dbReference type="Gene3D" id="3.40.50.720">
    <property type="entry name" value="NAD(P)-binding Rossmann-like Domain"/>
    <property type="match status" value="1"/>
</dbReference>
<dbReference type="Proteomes" id="UP001651880">
    <property type="component" value="Unassembled WGS sequence"/>
</dbReference>
<dbReference type="InterPro" id="IPR013332">
    <property type="entry name" value="KPR_N"/>
</dbReference>
<protein>
    <submittedName>
        <fullName evidence="3">NAD(P)-binding domain-containing protein</fullName>
    </submittedName>
</protein>
<sequence length="338" mass="37027">MKHNVIFGAGAIGGSMGAYLARSGFDVLFVDQAKEHVDAINRNGLTIEGIDGEFTVSAAAVLPSELKGPLDVVFLAVKSQHTAMAMETIAPLLADDGFVVSLQNGINEYTIAEYVGADRTIGAFVNWAADYISPGRIKFGGKSNFIIGELNGILSPRLLTLQKDLQAFLSAQVTNNIMGYLWSKQINISVMFATGMTPLSITEGLEYPDTQDVYTALALEAMQVPEALGVELEAFDDFDPGLYRQKRYGDALKKTADHYRYMLKNRTGLYRDLAIRKRSSEIDGTVGHTVIKGEELGLSLPCNKRMVELVHEIEKGHRSMGIENVFELKKNLGLKNLT</sequence>
<dbReference type="InterPro" id="IPR051402">
    <property type="entry name" value="KPR-Related"/>
</dbReference>
<dbReference type="PANTHER" id="PTHR21708:SF26">
    <property type="entry name" value="2-DEHYDROPANTOATE 2-REDUCTASE"/>
    <property type="match status" value="1"/>
</dbReference>
<gene>
    <name evidence="3" type="ORF">LJD61_07825</name>
</gene>
<dbReference type="PANTHER" id="PTHR21708">
    <property type="entry name" value="PROBABLE 2-DEHYDROPANTOATE 2-REDUCTASE"/>
    <property type="match status" value="1"/>
</dbReference>
<keyword evidence="4" id="KW-1185">Reference proteome</keyword>
<accession>A0ABT1NE07</accession>
<evidence type="ECO:0000313" key="3">
    <source>
        <dbReference type="EMBL" id="MCQ1529462.1"/>
    </source>
</evidence>
<reference evidence="3 4" key="1">
    <citation type="submission" date="2021-10" db="EMBL/GenBank/DDBJ databases">
        <title>Lutispora strain m25 sp. nov., a thermophilic, non-spore-forming bacterium isolated from a lab-scale methanogenic bioreactor digesting anaerobic sludge.</title>
        <authorList>
            <person name="El Houari A."/>
            <person name="Mcdonald J."/>
        </authorList>
    </citation>
    <scope>NUCLEOTIDE SEQUENCE [LARGE SCALE GENOMIC DNA]</scope>
    <source>
        <strain evidence="4">m25</strain>
    </source>
</reference>
<dbReference type="EMBL" id="JAJEKE010000005">
    <property type="protein sequence ID" value="MCQ1529462.1"/>
    <property type="molecule type" value="Genomic_DNA"/>
</dbReference>
<proteinExistence type="predicted"/>
<dbReference type="InterPro" id="IPR036291">
    <property type="entry name" value="NAD(P)-bd_dom_sf"/>
</dbReference>
<dbReference type="SUPFAM" id="SSF51735">
    <property type="entry name" value="NAD(P)-binding Rossmann-fold domains"/>
    <property type="match status" value="1"/>
</dbReference>
<evidence type="ECO:0000259" key="2">
    <source>
        <dbReference type="Pfam" id="PF08546"/>
    </source>
</evidence>
<dbReference type="InterPro" id="IPR013752">
    <property type="entry name" value="KPA_reductase"/>
</dbReference>
<dbReference type="Pfam" id="PF02558">
    <property type="entry name" value="ApbA"/>
    <property type="match status" value="1"/>
</dbReference>
<name>A0ABT1NE07_9FIRM</name>
<evidence type="ECO:0000259" key="1">
    <source>
        <dbReference type="Pfam" id="PF02558"/>
    </source>
</evidence>
<dbReference type="Gene3D" id="1.10.1040.10">
    <property type="entry name" value="N-(1-d-carboxylethyl)-l-norvaline Dehydrogenase, domain 2"/>
    <property type="match status" value="1"/>
</dbReference>
<comment type="caution">
    <text evidence="3">The sequence shown here is derived from an EMBL/GenBank/DDBJ whole genome shotgun (WGS) entry which is preliminary data.</text>
</comment>
<organism evidence="3 4">
    <name type="scientific">Lutispora saccharofermentans</name>
    <dbReference type="NCBI Taxonomy" id="3024236"/>
    <lineage>
        <taxon>Bacteria</taxon>
        <taxon>Bacillati</taxon>
        <taxon>Bacillota</taxon>
        <taxon>Clostridia</taxon>
        <taxon>Lutisporales</taxon>
        <taxon>Lutisporaceae</taxon>
        <taxon>Lutispora</taxon>
    </lineage>
</organism>